<dbReference type="Proteomes" id="UP000887576">
    <property type="component" value="Unplaced"/>
</dbReference>
<organism evidence="1 2">
    <name type="scientific">Panagrolaimus sp. JU765</name>
    <dbReference type="NCBI Taxonomy" id="591449"/>
    <lineage>
        <taxon>Eukaryota</taxon>
        <taxon>Metazoa</taxon>
        <taxon>Ecdysozoa</taxon>
        <taxon>Nematoda</taxon>
        <taxon>Chromadorea</taxon>
        <taxon>Rhabditida</taxon>
        <taxon>Tylenchina</taxon>
        <taxon>Panagrolaimomorpha</taxon>
        <taxon>Panagrolaimoidea</taxon>
        <taxon>Panagrolaimidae</taxon>
        <taxon>Panagrolaimus</taxon>
    </lineage>
</organism>
<evidence type="ECO:0000313" key="2">
    <source>
        <dbReference type="WBParaSite" id="JU765_v2.g7414.t1"/>
    </source>
</evidence>
<proteinExistence type="predicted"/>
<reference evidence="2" key="1">
    <citation type="submission" date="2022-11" db="UniProtKB">
        <authorList>
            <consortium name="WormBaseParasite"/>
        </authorList>
    </citation>
    <scope>IDENTIFICATION</scope>
</reference>
<sequence length="544" mass="62103">MDPRRHVEQIEVIEHSVTEGRRPISSETLSYLPATEYRSTSENFVTTTAASGVPFADNDRRFQLTGERDFSREPSFLHHSAGGLRDLPLTHSTPERNQSGGINNYGYDVHEVQTAEGGARIVQSHGSGFIDASPLQNSSLLMHDRSLDTTIHNQSGAKTKEVGKANLSGTNLEQLQSILKTSDEFRRYPADESSLTRKDSYKKMQENQLETSLYAPSSNATMVSKGSKDKWNLSTGARKVEKKGCWQATKAFFNNLVEEIREGEFDRKAICTMLLFLLCLFLLILILYLIFNSLFTSYSVRTLLLYPPVCEECLKRNPAAGTYRAPSKLYVHFASPAQAHFEIVGNPPLKSNSFTAVDFDTGYVAIADHALTNRHGQHTTCFLMELDRNALPSMEALRDGLDDSYDEVKTQFGWQEYWQFSPELMDESRVLPKFTDSIPDCRNVKWYFLKHTVYTRDESCSDCYDFCLPDYAVQRRQKYDDEMTVGIRRLNCFRLYVPDWNRFQLKSDALGGHWEYPLNPQQTARDSDGNWVNWSPTAYLQRSE</sequence>
<dbReference type="WBParaSite" id="JU765_v2.g7414.t1">
    <property type="protein sequence ID" value="JU765_v2.g7414.t1"/>
    <property type="gene ID" value="JU765_v2.g7414"/>
</dbReference>
<evidence type="ECO:0000313" key="1">
    <source>
        <dbReference type="Proteomes" id="UP000887576"/>
    </source>
</evidence>
<protein>
    <submittedName>
        <fullName evidence="2">BRICHOS domain-containing protein</fullName>
    </submittedName>
</protein>
<accession>A0AC34RIZ2</accession>
<name>A0AC34RIZ2_9BILA</name>